<name>A0A7Z9A4N7_9MICC</name>
<reference evidence="1 2" key="1">
    <citation type="submission" date="2018-12" db="EMBL/GenBank/DDBJ databases">
        <authorList>
            <consortium name="Pathogen Informatics"/>
        </authorList>
    </citation>
    <scope>NUCLEOTIDE SEQUENCE [LARGE SCALE GENOMIC DNA]</scope>
    <source>
        <strain evidence="1 2">NCTC10207</strain>
    </source>
</reference>
<keyword evidence="1" id="KW-0436">Ligase</keyword>
<dbReference type="GO" id="GO:0004467">
    <property type="term" value="F:long-chain fatty acid-CoA ligase activity"/>
    <property type="evidence" value="ECO:0007669"/>
    <property type="project" value="UniProtKB-EC"/>
</dbReference>
<accession>A0A7Z9A4N7</accession>
<dbReference type="InterPro" id="IPR045851">
    <property type="entry name" value="AMP-bd_C_sf"/>
</dbReference>
<dbReference type="Proteomes" id="UP000282386">
    <property type="component" value="Chromosome"/>
</dbReference>
<organism evidence="1 2">
    <name type="scientific">Rothia aeria</name>
    <dbReference type="NCBI Taxonomy" id="172042"/>
    <lineage>
        <taxon>Bacteria</taxon>
        <taxon>Bacillati</taxon>
        <taxon>Actinomycetota</taxon>
        <taxon>Actinomycetes</taxon>
        <taxon>Micrococcales</taxon>
        <taxon>Micrococcaceae</taxon>
        <taxon>Rothia</taxon>
    </lineage>
</organism>
<dbReference type="AlphaFoldDB" id="A0A7Z9A4N7"/>
<proteinExistence type="predicted"/>
<sequence>MMNMRCAKHCYARVTRYKVPRRIVAVDDLPRSMLGKILRRKVREQLLDSEEFSH</sequence>
<dbReference type="Gene3D" id="3.30.300.30">
    <property type="match status" value="1"/>
</dbReference>
<evidence type="ECO:0000313" key="1">
    <source>
        <dbReference type="EMBL" id="VEI24535.1"/>
    </source>
</evidence>
<dbReference type="EC" id="6.2.1.3" evidence="1"/>
<protein>
    <submittedName>
        <fullName evidence="1">Long-chain-fatty-acid--CoA ligase</fullName>
        <ecNumber evidence="1">6.2.1.3</ecNumber>
    </submittedName>
</protein>
<gene>
    <name evidence="1" type="primary">fadD_3</name>
    <name evidence="1" type="ORF">NCTC10207_02130</name>
</gene>
<dbReference type="SUPFAM" id="SSF56801">
    <property type="entry name" value="Acetyl-CoA synthetase-like"/>
    <property type="match status" value="1"/>
</dbReference>
<evidence type="ECO:0000313" key="2">
    <source>
        <dbReference type="Proteomes" id="UP000282386"/>
    </source>
</evidence>
<dbReference type="EMBL" id="LR134479">
    <property type="protein sequence ID" value="VEI24535.1"/>
    <property type="molecule type" value="Genomic_DNA"/>
</dbReference>